<gene>
    <name evidence="1" type="ORF">ACFPQ4_20155</name>
</gene>
<dbReference type="SUPFAM" id="SSF81301">
    <property type="entry name" value="Nucleotidyltransferase"/>
    <property type="match status" value="1"/>
</dbReference>
<dbReference type="Proteomes" id="UP001596108">
    <property type="component" value="Unassembled WGS sequence"/>
</dbReference>
<comment type="caution">
    <text evidence="1">The sequence shown here is derived from an EMBL/GenBank/DDBJ whole genome shotgun (WGS) entry which is preliminary data.</text>
</comment>
<proteinExistence type="predicted"/>
<dbReference type="Gene3D" id="3.30.460.40">
    <property type="match status" value="1"/>
</dbReference>
<dbReference type="Pfam" id="PF10706">
    <property type="entry name" value="Aminoglyc_resit"/>
    <property type="match status" value="1"/>
</dbReference>
<evidence type="ECO:0000313" key="2">
    <source>
        <dbReference type="Proteomes" id="UP001596108"/>
    </source>
</evidence>
<dbReference type="RefSeq" id="WP_378113931.1">
    <property type="nucleotide sequence ID" value="NZ_JBHSNC010000056.1"/>
</dbReference>
<dbReference type="EMBL" id="JBHSNC010000056">
    <property type="protein sequence ID" value="MFC5531736.1"/>
    <property type="molecule type" value="Genomic_DNA"/>
</dbReference>
<keyword evidence="2" id="KW-1185">Reference proteome</keyword>
<accession>A0ABW0R3C8</accession>
<reference evidence="2" key="1">
    <citation type="journal article" date="2019" name="Int. J. Syst. Evol. Microbiol.">
        <title>The Global Catalogue of Microorganisms (GCM) 10K type strain sequencing project: providing services to taxonomists for standard genome sequencing and annotation.</title>
        <authorList>
            <consortium name="The Broad Institute Genomics Platform"/>
            <consortium name="The Broad Institute Genome Sequencing Center for Infectious Disease"/>
            <person name="Wu L."/>
            <person name="Ma J."/>
        </authorList>
    </citation>
    <scope>NUCLEOTIDE SEQUENCE [LARGE SCALE GENOMIC DNA]</scope>
    <source>
        <strain evidence="2">CGMCC 1.18578</strain>
    </source>
</reference>
<name>A0ABW0R3C8_9BACL</name>
<protein>
    <submittedName>
        <fullName evidence="1">Nucleotidyltransferase domain-containing protein</fullName>
    </submittedName>
</protein>
<evidence type="ECO:0000313" key="1">
    <source>
        <dbReference type="EMBL" id="MFC5531736.1"/>
    </source>
</evidence>
<dbReference type="InterPro" id="IPR043519">
    <property type="entry name" value="NT_sf"/>
</dbReference>
<sequence length="205" mass="22456">MHTGDPVIALKRLAELLDGCGAGWVVGGSTGLALRGAKLDQAPRDLDIYADREAVPVIHARLAAYAIDVPSDNETERYRSVLSHYRLDDTIVELVGDFRVVARGSTYRTEVGQSLYPYGDPVEAAGTTVKLVPLGHELIFNLLRDRMDRARLAGQLIAADASRQLPILQALIDRNQLTDDVARLAMRLAQGQEPDGLSRSEEERV</sequence>
<dbReference type="InterPro" id="IPR019646">
    <property type="entry name" value="Aminoglyc_AdlTrfase"/>
</dbReference>
<organism evidence="1 2">
    <name type="scientific">Cohnella yongneupensis</name>
    <dbReference type="NCBI Taxonomy" id="425006"/>
    <lineage>
        <taxon>Bacteria</taxon>
        <taxon>Bacillati</taxon>
        <taxon>Bacillota</taxon>
        <taxon>Bacilli</taxon>
        <taxon>Bacillales</taxon>
        <taxon>Paenibacillaceae</taxon>
        <taxon>Cohnella</taxon>
    </lineage>
</organism>